<evidence type="ECO:0000313" key="2">
    <source>
        <dbReference type="Proteomes" id="UP000028826"/>
    </source>
</evidence>
<dbReference type="RefSeq" id="WP_035712929.1">
    <property type="nucleotide sequence ID" value="NZ_JGYG01000010.1"/>
</dbReference>
<organism evidence="1 2">
    <name type="scientific">Haematobacter massiliensis</name>
    <dbReference type="NCBI Taxonomy" id="195105"/>
    <lineage>
        <taxon>Bacteria</taxon>
        <taxon>Pseudomonadati</taxon>
        <taxon>Pseudomonadota</taxon>
        <taxon>Alphaproteobacteria</taxon>
        <taxon>Rhodobacterales</taxon>
        <taxon>Paracoccaceae</taxon>
        <taxon>Haematobacter</taxon>
    </lineage>
</organism>
<accession>A0A086Y0J4</accession>
<protein>
    <submittedName>
        <fullName evidence="1">Uncharacterized protein</fullName>
    </submittedName>
</protein>
<dbReference type="OrthoDB" id="7870010at2"/>
<comment type="caution">
    <text evidence="1">The sequence shown here is derived from an EMBL/GenBank/DDBJ whole genome shotgun (WGS) entry which is preliminary data.</text>
</comment>
<dbReference type="AlphaFoldDB" id="A0A086Y0J4"/>
<keyword evidence="2" id="KW-1185">Reference proteome</keyword>
<name>A0A086Y0J4_9RHOB</name>
<evidence type="ECO:0000313" key="1">
    <source>
        <dbReference type="EMBL" id="KFI27794.1"/>
    </source>
</evidence>
<dbReference type="EMBL" id="JGYG01000010">
    <property type="protein sequence ID" value="KFI27794.1"/>
    <property type="molecule type" value="Genomic_DNA"/>
</dbReference>
<gene>
    <name evidence="1" type="ORF">CN97_00870</name>
</gene>
<dbReference type="eggNOG" id="ENOG502ZKXT">
    <property type="taxonomic scope" value="Bacteria"/>
</dbReference>
<sequence>MQKSHPKVLNPTILRACLADYWARFLQQNYARPEEVSVAFGVTYQTACNWWEGLHKPLGDKTTLAGRAWLDFVERQP</sequence>
<reference evidence="1 2" key="1">
    <citation type="submission" date="2014-03" db="EMBL/GenBank/DDBJ databases">
        <title>Genome of Haematobacter massiliensis CCUG 47968.</title>
        <authorList>
            <person name="Wang D."/>
            <person name="Wang G."/>
        </authorList>
    </citation>
    <scope>NUCLEOTIDE SEQUENCE [LARGE SCALE GENOMIC DNA]</scope>
    <source>
        <strain evidence="1 2">CCUG 47968</strain>
    </source>
</reference>
<dbReference type="STRING" id="195105.CN97_00870"/>
<dbReference type="Proteomes" id="UP000028826">
    <property type="component" value="Unassembled WGS sequence"/>
</dbReference>
<proteinExistence type="predicted"/>